<dbReference type="Pfam" id="PF13564">
    <property type="entry name" value="DoxX_2"/>
    <property type="match status" value="1"/>
</dbReference>
<dbReference type="AlphaFoldDB" id="A0AAE3RDR2"/>
<evidence type="ECO:0000313" key="7">
    <source>
        <dbReference type="Proteomes" id="UP001232063"/>
    </source>
</evidence>
<comment type="subcellular location">
    <subcellularLocation>
        <location evidence="1">Membrane</location>
        <topology evidence="1">Multi-pass membrane protein</topology>
    </subcellularLocation>
</comment>
<sequence length="122" mass="13335">MKIRKIITLVVTALASLMVILSGIMKLTKNQSIVDVMNKVGVGQYITLLGIMEIAFTALFIYPKTMKIGFILLTCYFAGAIATELSHNGPLVNAMMPLILVWIATFLRDSSVFLPSPEPSNS</sequence>
<evidence type="ECO:0000313" key="6">
    <source>
        <dbReference type="EMBL" id="MDJ1506862.1"/>
    </source>
</evidence>
<protein>
    <submittedName>
        <fullName evidence="6">DoxX family protein</fullName>
    </submittedName>
</protein>
<keyword evidence="4 5" id="KW-0472">Membrane</keyword>
<dbReference type="InterPro" id="IPR032808">
    <property type="entry name" value="DoxX"/>
</dbReference>
<feature type="transmembrane region" description="Helical" evidence="5">
    <location>
        <begin position="7"/>
        <end position="25"/>
    </location>
</feature>
<reference evidence="6" key="1">
    <citation type="submission" date="2023-05" db="EMBL/GenBank/DDBJ databases">
        <authorList>
            <person name="Zhang X."/>
        </authorList>
    </citation>
    <scope>NUCLEOTIDE SEQUENCE</scope>
    <source>
        <strain evidence="6">BD1B2-1</strain>
    </source>
</reference>
<gene>
    <name evidence="6" type="ORF">QNI22_39865</name>
</gene>
<feature type="transmembrane region" description="Helical" evidence="5">
    <location>
        <begin position="45"/>
        <end position="62"/>
    </location>
</feature>
<proteinExistence type="predicted"/>
<keyword evidence="3 5" id="KW-1133">Transmembrane helix</keyword>
<dbReference type="GO" id="GO:0016020">
    <property type="term" value="C:membrane"/>
    <property type="evidence" value="ECO:0007669"/>
    <property type="project" value="UniProtKB-SubCell"/>
</dbReference>
<dbReference type="Proteomes" id="UP001232063">
    <property type="component" value="Unassembled WGS sequence"/>
</dbReference>
<accession>A0AAE3RDR2</accession>
<evidence type="ECO:0000256" key="4">
    <source>
        <dbReference type="ARBA" id="ARBA00023136"/>
    </source>
</evidence>
<evidence type="ECO:0000256" key="5">
    <source>
        <dbReference type="SAM" id="Phobius"/>
    </source>
</evidence>
<evidence type="ECO:0000256" key="3">
    <source>
        <dbReference type="ARBA" id="ARBA00022989"/>
    </source>
</evidence>
<keyword evidence="7" id="KW-1185">Reference proteome</keyword>
<evidence type="ECO:0000256" key="1">
    <source>
        <dbReference type="ARBA" id="ARBA00004141"/>
    </source>
</evidence>
<name>A0AAE3RDR2_9BACT</name>
<evidence type="ECO:0000256" key="2">
    <source>
        <dbReference type="ARBA" id="ARBA00022692"/>
    </source>
</evidence>
<organism evidence="6 7">
    <name type="scientific">Xanthocytophaga agilis</name>
    <dbReference type="NCBI Taxonomy" id="3048010"/>
    <lineage>
        <taxon>Bacteria</taxon>
        <taxon>Pseudomonadati</taxon>
        <taxon>Bacteroidota</taxon>
        <taxon>Cytophagia</taxon>
        <taxon>Cytophagales</taxon>
        <taxon>Rhodocytophagaceae</taxon>
        <taxon>Xanthocytophaga</taxon>
    </lineage>
</organism>
<keyword evidence="2 5" id="KW-0812">Transmembrane</keyword>
<feature type="transmembrane region" description="Helical" evidence="5">
    <location>
        <begin position="69"/>
        <end position="85"/>
    </location>
</feature>
<comment type="caution">
    <text evidence="6">The sequence shown here is derived from an EMBL/GenBank/DDBJ whole genome shotgun (WGS) entry which is preliminary data.</text>
</comment>
<dbReference type="EMBL" id="JASJOU010000030">
    <property type="protein sequence ID" value="MDJ1506862.1"/>
    <property type="molecule type" value="Genomic_DNA"/>
</dbReference>
<dbReference type="RefSeq" id="WP_314520132.1">
    <property type="nucleotide sequence ID" value="NZ_JASJOU010000030.1"/>
</dbReference>